<sequence>MTSDEFEELLTLAFDYDGKTELDGATGIVDSLAEFQGSGLQDLMWYGYDNDTLIGDHYCVHDTEELPSFKAMKKVSFSIQDLGLVADRASHKCDMDEDEFFIDFTARVFPETMETLILWDCRCSGHVSEQTGDTILLERAMIKLMTSGSYRKLKAVFLEDLERPRYGPRKDVLWFQEVVAAGATAGVDVNILTNRKTMQHSIEFLEASDEYDLISGVHSGVRPSNWVFNP</sequence>
<dbReference type="OrthoDB" id="3644718at2759"/>
<keyword evidence="2" id="KW-1185">Reference proteome</keyword>
<evidence type="ECO:0000313" key="1">
    <source>
        <dbReference type="EMBL" id="KAF9694122.1"/>
    </source>
</evidence>
<dbReference type="AlphaFoldDB" id="A0A8H7J0Q9"/>
<gene>
    <name evidence="1" type="ORF">EKO04_008073</name>
</gene>
<protein>
    <submittedName>
        <fullName evidence="1">Uncharacterized protein</fullName>
    </submittedName>
</protein>
<reference evidence="1" key="1">
    <citation type="submission" date="2018-12" db="EMBL/GenBank/DDBJ databases">
        <authorList>
            <person name="Syme R.A."/>
            <person name="Farfan-Caceres L."/>
            <person name="Lichtenzveig J."/>
        </authorList>
    </citation>
    <scope>NUCLEOTIDE SEQUENCE</scope>
    <source>
        <strain evidence="1">Al4</strain>
    </source>
</reference>
<reference evidence="1" key="2">
    <citation type="submission" date="2020-09" db="EMBL/GenBank/DDBJ databases">
        <title>Reference genome assembly for Australian Ascochyta lentis isolate Al4.</title>
        <authorList>
            <person name="Lee R.C."/>
            <person name="Farfan-Caceres L.M."/>
            <person name="Debler J.W."/>
            <person name="Williams A.H."/>
            <person name="Henares B.M."/>
        </authorList>
    </citation>
    <scope>NUCLEOTIDE SEQUENCE</scope>
    <source>
        <strain evidence="1">Al4</strain>
    </source>
</reference>
<dbReference type="EMBL" id="RZGK01000014">
    <property type="protein sequence ID" value="KAF9694122.1"/>
    <property type="molecule type" value="Genomic_DNA"/>
</dbReference>
<proteinExistence type="predicted"/>
<name>A0A8H7J0Q9_9PLEO</name>
<evidence type="ECO:0000313" key="2">
    <source>
        <dbReference type="Proteomes" id="UP000651452"/>
    </source>
</evidence>
<dbReference type="Proteomes" id="UP000651452">
    <property type="component" value="Unassembled WGS sequence"/>
</dbReference>
<organism evidence="1 2">
    <name type="scientific">Ascochyta lentis</name>
    <dbReference type="NCBI Taxonomy" id="205686"/>
    <lineage>
        <taxon>Eukaryota</taxon>
        <taxon>Fungi</taxon>
        <taxon>Dikarya</taxon>
        <taxon>Ascomycota</taxon>
        <taxon>Pezizomycotina</taxon>
        <taxon>Dothideomycetes</taxon>
        <taxon>Pleosporomycetidae</taxon>
        <taxon>Pleosporales</taxon>
        <taxon>Pleosporineae</taxon>
        <taxon>Didymellaceae</taxon>
        <taxon>Ascochyta</taxon>
    </lineage>
</organism>
<comment type="caution">
    <text evidence="1">The sequence shown here is derived from an EMBL/GenBank/DDBJ whole genome shotgun (WGS) entry which is preliminary data.</text>
</comment>
<accession>A0A8H7J0Q9</accession>